<dbReference type="EMBL" id="JAADJG010000618">
    <property type="protein sequence ID" value="KAF4441598.1"/>
    <property type="molecule type" value="Genomic_DNA"/>
</dbReference>
<proteinExistence type="predicted"/>
<evidence type="ECO:0000259" key="1">
    <source>
        <dbReference type="Pfam" id="PF01936"/>
    </source>
</evidence>
<dbReference type="GO" id="GO:0004540">
    <property type="term" value="F:RNA nuclease activity"/>
    <property type="evidence" value="ECO:0007669"/>
    <property type="project" value="InterPro"/>
</dbReference>
<dbReference type="Gene3D" id="3.40.50.1010">
    <property type="entry name" value="5'-nuclease"/>
    <property type="match status" value="1"/>
</dbReference>
<dbReference type="OrthoDB" id="2311180at2759"/>
<dbReference type="InterPro" id="IPR021139">
    <property type="entry name" value="NYN"/>
</dbReference>
<accession>A0A8H4K2G4</accession>
<gene>
    <name evidence="2" type="ORF">F53441_12002</name>
</gene>
<evidence type="ECO:0000313" key="3">
    <source>
        <dbReference type="Proteomes" id="UP000605986"/>
    </source>
</evidence>
<dbReference type="AlphaFoldDB" id="A0A8H4K2G4"/>
<keyword evidence="3" id="KW-1185">Reference proteome</keyword>
<sequence length="278" mass="31857">MCSSSHRLPLGNDAQTHVYIDESNFRIGGPTSDGQRKGGSDIRALKGYIRKTLNLEVSKEMDINLYGSNFHLDDTYHEYLELQCSHVTNCPRNVSGEEKQVDTTLVRDMSIQVTRYADQGTPAIFTVVSGDSDMMPAVKYAAEQKFTVYVLSLWKTLSGHYKHLKNDPHLGQYIKFINVDARQLNRKIEQDPTPENSVVLLDPARNFPDSRKRLSQMGFSYRFYWRARNNQGKSQVYNIIIPPLEVSSDPDTHLRSVQERFGNNNVLSYEEYNQLNPL</sequence>
<dbReference type="Pfam" id="PF01936">
    <property type="entry name" value="NYN"/>
    <property type="match status" value="1"/>
</dbReference>
<reference evidence="2" key="1">
    <citation type="submission" date="2020-01" db="EMBL/GenBank/DDBJ databases">
        <title>Identification and distribution of gene clusters putatively required for synthesis of sphingolipid metabolism inhibitors in phylogenetically diverse species of the filamentous fungus Fusarium.</title>
        <authorList>
            <person name="Kim H.-S."/>
            <person name="Busman M."/>
            <person name="Brown D.W."/>
            <person name="Divon H."/>
            <person name="Uhlig S."/>
            <person name="Proctor R.H."/>
        </authorList>
    </citation>
    <scope>NUCLEOTIDE SEQUENCE</scope>
    <source>
        <strain evidence="2">NRRL 53441</strain>
    </source>
</reference>
<dbReference type="Proteomes" id="UP000605986">
    <property type="component" value="Unassembled WGS sequence"/>
</dbReference>
<organism evidence="2 3">
    <name type="scientific">Fusarium austroafricanum</name>
    <dbReference type="NCBI Taxonomy" id="2364996"/>
    <lineage>
        <taxon>Eukaryota</taxon>
        <taxon>Fungi</taxon>
        <taxon>Dikarya</taxon>
        <taxon>Ascomycota</taxon>
        <taxon>Pezizomycotina</taxon>
        <taxon>Sordariomycetes</taxon>
        <taxon>Hypocreomycetidae</taxon>
        <taxon>Hypocreales</taxon>
        <taxon>Nectriaceae</taxon>
        <taxon>Fusarium</taxon>
        <taxon>Fusarium concolor species complex</taxon>
    </lineage>
</organism>
<feature type="domain" description="NYN" evidence="1">
    <location>
        <begin position="17"/>
        <end position="152"/>
    </location>
</feature>
<protein>
    <recommendedName>
        <fullName evidence="1">NYN domain-containing protein</fullName>
    </recommendedName>
</protein>
<comment type="caution">
    <text evidence="2">The sequence shown here is derived from an EMBL/GenBank/DDBJ whole genome shotgun (WGS) entry which is preliminary data.</text>
</comment>
<evidence type="ECO:0000313" key="2">
    <source>
        <dbReference type="EMBL" id="KAF4441598.1"/>
    </source>
</evidence>
<name>A0A8H4K2G4_9HYPO</name>